<dbReference type="RefSeq" id="WP_280735457.1">
    <property type="nucleotide sequence ID" value="NZ_CP120368.1"/>
</dbReference>
<feature type="signal peptide" evidence="1">
    <location>
        <begin position="1"/>
        <end position="21"/>
    </location>
</feature>
<reference evidence="2 3" key="1">
    <citation type="submission" date="2023-03" db="EMBL/GenBank/DDBJ databases">
        <authorList>
            <person name="Kaur S."/>
            <person name="Espinosa-Saiz D."/>
            <person name="Velazquez E."/>
            <person name="Menendez E."/>
            <person name="diCenzo G.C."/>
        </authorList>
    </citation>
    <scope>NUCLEOTIDE SEQUENCE [LARGE SCALE GENOMIC DNA]</scope>
    <source>
        <strain evidence="2 3">LMG 27395</strain>
    </source>
</reference>
<dbReference type="EMBL" id="CP120371">
    <property type="protein sequence ID" value="WEX84535.1"/>
    <property type="molecule type" value="Genomic_DNA"/>
</dbReference>
<evidence type="ECO:0008006" key="4">
    <source>
        <dbReference type="Google" id="ProtNLM"/>
    </source>
</evidence>
<evidence type="ECO:0000313" key="3">
    <source>
        <dbReference type="Proteomes" id="UP001235547"/>
    </source>
</evidence>
<gene>
    <name evidence="2" type="ORF">PYH38_003423</name>
</gene>
<evidence type="ECO:0000313" key="2">
    <source>
        <dbReference type="EMBL" id="WEX84535.1"/>
    </source>
</evidence>
<organism evidence="2 3">
    <name type="scientific">Sinorhizobium numidicum</name>
    <dbReference type="NCBI Taxonomy" id="680248"/>
    <lineage>
        <taxon>Bacteria</taxon>
        <taxon>Pseudomonadati</taxon>
        <taxon>Pseudomonadota</taxon>
        <taxon>Alphaproteobacteria</taxon>
        <taxon>Hyphomicrobiales</taxon>
        <taxon>Rhizobiaceae</taxon>
        <taxon>Sinorhizobium/Ensifer group</taxon>
        <taxon>Sinorhizobium</taxon>
    </lineage>
</organism>
<evidence type="ECO:0000256" key="1">
    <source>
        <dbReference type="SAM" id="SignalP"/>
    </source>
</evidence>
<protein>
    <recommendedName>
        <fullName evidence="4">DUF3108 domain-containing protein</fullName>
    </recommendedName>
</protein>
<dbReference type="Proteomes" id="UP001235547">
    <property type="component" value="Chromosome 1"/>
</dbReference>
<feature type="chain" id="PRO_5046801601" description="DUF3108 domain-containing protein" evidence="1">
    <location>
        <begin position="22"/>
        <end position="186"/>
    </location>
</feature>
<name>A0ABY8D4Q1_9HYPH</name>
<keyword evidence="1" id="KW-0732">Signal</keyword>
<proteinExistence type="predicted"/>
<sequence length="186" mass="21218">MQARIIIAWLLTVLSTADTFAAPRRNSWDPNCSPVFEAYAATRSTYRYSQVFYEVKSDGTLKSHGEARFTETAVYDRNLTSARNKWVVSRRTGWSLWDNFGPKFAGCKLVAESDGTSEFGRRYTATWYGFPYEADAEIWLSRDGKTMAKVLRRYRTKWEFPFPNVLEVMNLDPASAAEPQGVAPPD</sequence>
<accession>A0ABY8D4Q1</accession>
<keyword evidence="3" id="KW-1185">Reference proteome</keyword>